<sequence length="207" mass="22185">MITKNKELHLVSNGNMSLQQFVHIAEKIHPYVTDIQLREKTSSAIELWEALQQLKDLGVPSKKLYVNDRVDIASAAQLKGVQLAFHSLGPATVKKHFPHLRIGKSVHSVKEAIDAEEQGADYLLFGHIFPSSSKPGMPSRGLEALSSVTSAVAIPVIAIGGIELQYLPDVFKAGAAGVAVMSGILNAKDPLQAAIEYAEGINGGGKR</sequence>
<keyword evidence="5" id="KW-1185">Reference proteome</keyword>
<dbReference type="SUPFAM" id="SSF51391">
    <property type="entry name" value="Thiamin phosphate synthase"/>
    <property type="match status" value="1"/>
</dbReference>
<feature type="domain" description="Thiamine phosphate synthase/TenI" evidence="3">
    <location>
        <begin position="9"/>
        <end position="184"/>
    </location>
</feature>
<dbReference type="InterPro" id="IPR036206">
    <property type="entry name" value="ThiamineP_synth_sf"/>
</dbReference>
<dbReference type="Gene3D" id="3.20.20.70">
    <property type="entry name" value="Aldolase class I"/>
    <property type="match status" value="1"/>
</dbReference>
<name>A0ABU6MGF1_9BACI</name>
<evidence type="ECO:0000256" key="1">
    <source>
        <dbReference type="ARBA" id="ARBA00004948"/>
    </source>
</evidence>
<keyword evidence="2" id="KW-0784">Thiamine biosynthesis</keyword>
<evidence type="ECO:0000256" key="2">
    <source>
        <dbReference type="ARBA" id="ARBA00022977"/>
    </source>
</evidence>
<comment type="caution">
    <text evidence="4">The sequence shown here is derived from an EMBL/GenBank/DDBJ whole genome shotgun (WGS) entry which is preliminary data.</text>
</comment>
<dbReference type="InterPro" id="IPR022998">
    <property type="entry name" value="ThiamineP_synth_TenI"/>
</dbReference>
<evidence type="ECO:0000313" key="4">
    <source>
        <dbReference type="EMBL" id="MED1203570.1"/>
    </source>
</evidence>
<dbReference type="EMBL" id="JARMAB010000013">
    <property type="protein sequence ID" value="MED1203570.1"/>
    <property type="molecule type" value="Genomic_DNA"/>
</dbReference>
<dbReference type="PANTHER" id="PTHR20857:SF22">
    <property type="entry name" value="THIAZOLE TAUTOMERASE"/>
    <property type="match status" value="1"/>
</dbReference>
<dbReference type="Proteomes" id="UP001341444">
    <property type="component" value="Unassembled WGS sequence"/>
</dbReference>
<evidence type="ECO:0000259" key="3">
    <source>
        <dbReference type="Pfam" id="PF02581"/>
    </source>
</evidence>
<reference evidence="4 5" key="1">
    <citation type="submission" date="2023-03" db="EMBL/GenBank/DDBJ databases">
        <title>Bacillus Genome Sequencing.</title>
        <authorList>
            <person name="Dunlap C."/>
        </authorList>
    </citation>
    <scope>NUCLEOTIDE SEQUENCE [LARGE SCALE GENOMIC DNA]</scope>
    <source>
        <strain evidence="4 5">B-23453</strain>
    </source>
</reference>
<protein>
    <submittedName>
        <fullName evidence="4">Thiamine phosphate synthase</fullName>
    </submittedName>
</protein>
<proteinExistence type="predicted"/>
<organism evidence="4 5">
    <name type="scientific">Heyndrickxia acidicola</name>
    <dbReference type="NCBI Taxonomy" id="209389"/>
    <lineage>
        <taxon>Bacteria</taxon>
        <taxon>Bacillati</taxon>
        <taxon>Bacillota</taxon>
        <taxon>Bacilli</taxon>
        <taxon>Bacillales</taxon>
        <taxon>Bacillaceae</taxon>
        <taxon>Heyndrickxia</taxon>
    </lineage>
</organism>
<evidence type="ECO:0000313" key="5">
    <source>
        <dbReference type="Proteomes" id="UP001341444"/>
    </source>
</evidence>
<dbReference type="Pfam" id="PF02581">
    <property type="entry name" value="TMP-TENI"/>
    <property type="match status" value="1"/>
</dbReference>
<dbReference type="RefSeq" id="WP_066271237.1">
    <property type="nucleotide sequence ID" value="NZ_JARMAB010000013.1"/>
</dbReference>
<dbReference type="PANTHER" id="PTHR20857">
    <property type="entry name" value="THIAMINE-PHOSPHATE PYROPHOSPHORYLASE"/>
    <property type="match status" value="1"/>
</dbReference>
<dbReference type="CDD" id="cd00564">
    <property type="entry name" value="TMP_TenI"/>
    <property type="match status" value="1"/>
</dbReference>
<comment type="pathway">
    <text evidence="1">Cofactor biosynthesis; thiamine diphosphate biosynthesis.</text>
</comment>
<accession>A0ABU6MGF1</accession>
<gene>
    <name evidence="4" type="ORF">P4T90_10850</name>
</gene>
<dbReference type="InterPro" id="IPR013785">
    <property type="entry name" value="Aldolase_TIM"/>
</dbReference>